<organism evidence="1 2">
    <name type="scientific">Oxalicibacterium flavum</name>
    <dbReference type="NCBI Taxonomy" id="179467"/>
    <lineage>
        <taxon>Bacteria</taxon>
        <taxon>Pseudomonadati</taxon>
        <taxon>Pseudomonadota</taxon>
        <taxon>Betaproteobacteria</taxon>
        <taxon>Burkholderiales</taxon>
        <taxon>Oxalobacteraceae</taxon>
        <taxon>Oxalicibacterium</taxon>
    </lineage>
</organism>
<reference evidence="1" key="2">
    <citation type="submission" date="2020-09" db="EMBL/GenBank/DDBJ databases">
        <authorList>
            <person name="Sun Q."/>
            <person name="Sedlacek I."/>
        </authorList>
    </citation>
    <scope>NUCLEOTIDE SEQUENCE</scope>
    <source>
        <strain evidence="1">CCM 7086</strain>
    </source>
</reference>
<accession>A0A8J2UP77</accession>
<proteinExistence type="predicted"/>
<dbReference type="AlphaFoldDB" id="A0A8J2UP77"/>
<name>A0A8J2UP77_9BURK</name>
<protein>
    <submittedName>
        <fullName evidence="1">Uncharacterized protein</fullName>
    </submittedName>
</protein>
<dbReference type="EMBL" id="BMCG01000001">
    <property type="protein sequence ID" value="GGB98124.1"/>
    <property type="molecule type" value="Genomic_DNA"/>
</dbReference>
<evidence type="ECO:0000313" key="1">
    <source>
        <dbReference type="EMBL" id="GGB98124.1"/>
    </source>
</evidence>
<keyword evidence="2" id="KW-1185">Reference proteome</keyword>
<reference evidence="1" key="1">
    <citation type="journal article" date="2014" name="Int. J. Syst. Evol. Microbiol.">
        <title>Complete genome sequence of Corynebacterium casei LMG S-19264T (=DSM 44701T), isolated from a smear-ripened cheese.</title>
        <authorList>
            <consortium name="US DOE Joint Genome Institute (JGI-PGF)"/>
            <person name="Walter F."/>
            <person name="Albersmeier A."/>
            <person name="Kalinowski J."/>
            <person name="Ruckert C."/>
        </authorList>
    </citation>
    <scope>NUCLEOTIDE SEQUENCE</scope>
    <source>
        <strain evidence="1">CCM 7086</strain>
    </source>
</reference>
<gene>
    <name evidence="1" type="ORF">GCM10007205_04270</name>
</gene>
<sequence>MKPASTIHTMHDQAFSRLQDAMQALRQSRISIADFCRVWRNENALLQALPARFATVMEDLLGRLEAGSLFTEESCSFSQIDLLATLDTWLDKAQQTLRSPSN</sequence>
<dbReference type="Proteomes" id="UP000620266">
    <property type="component" value="Unassembled WGS sequence"/>
</dbReference>
<evidence type="ECO:0000313" key="2">
    <source>
        <dbReference type="Proteomes" id="UP000620266"/>
    </source>
</evidence>
<comment type="caution">
    <text evidence="1">The sequence shown here is derived from an EMBL/GenBank/DDBJ whole genome shotgun (WGS) entry which is preliminary data.</text>
</comment>